<evidence type="ECO:0000313" key="2">
    <source>
        <dbReference type="EMBL" id="CAI8007958.1"/>
    </source>
</evidence>
<name>A0AA35W4L8_GEOBA</name>
<organism evidence="2 3">
    <name type="scientific">Geodia barretti</name>
    <name type="common">Barrett's horny sponge</name>
    <dbReference type="NCBI Taxonomy" id="519541"/>
    <lineage>
        <taxon>Eukaryota</taxon>
        <taxon>Metazoa</taxon>
        <taxon>Porifera</taxon>
        <taxon>Demospongiae</taxon>
        <taxon>Heteroscleromorpha</taxon>
        <taxon>Tetractinellida</taxon>
        <taxon>Astrophorina</taxon>
        <taxon>Geodiidae</taxon>
        <taxon>Geodia</taxon>
    </lineage>
</organism>
<protein>
    <submittedName>
        <fullName evidence="2">PiggyBac transposable element-derived protein 4</fullName>
    </submittedName>
</protein>
<dbReference type="AlphaFoldDB" id="A0AA35W4L8"/>
<evidence type="ECO:0000259" key="1">
    <source>
        <dbReference type="Pfam" id="PF13843"/>
    </source>
</evidence>
<dbReference type="Pfam" id="PF13843">
    <property type="entry name" value="DDE_Tnp_1_7"/>
    <property type="match status" value="1"/>
</dbReference>
<reference evidence="2" key="1">
    <citation type="submission" date="2023-03" db="EMBL/GenBank/DDBJ databases">
        <authorList>
            <person name="Steffen K."/>
            <person name="Cardenas P."/>
        </authorList>
    </citation>
    <scope>NUCLEOTIDE SEQUENCE</scope>
</reference>
<dbReference type="InterPro" id="IPR029526">
    <property type="entry name" value="PGBD"/>
</dbReference>
<dbReference type="EMBL" id="CASHTH010000807">
    <property type="protein sequence ID" value="CAI8007958.1"/>
    <property type="molecule type" value="Genomic_DNA"/>
</dbReference>
<proteinExistence type="predicted"/>
<dbReference type="PANTHER" id="PTHR46599:SF2">
    <property type="entry name" value="PIGGYBAC TRANSPOSABLE ELEMENT-DERIVED PROTEIN 4-LIKE"/>
    <property type="match status" value="1"/>
</dbReference>
<sequence length="264" mass="29988">MPEQDIPQTVLPQKPVKRGIKVWVRADSHNGYFSQFEVYQGKGSNTTPELGLGGSVVKTLTRPLVGKQHHIFMDNFFTSPALFMDLLQDGIYACGTVRSNRRGFPQDLKGKRILKNRGDFTVRQSGQLTATVWLDNKQVQVMATNVQPDERGTVRRRHTDTTVREVQAPTAIISYNKWMGGVDRGDQLRQYYHLRLKSRKVYKYIFWFLVDASIANAFILHQYNTSTSTRPSPFKAFRLELAKGLIGNYNSRKRAAPTAAPVVP</sequence>
<keyword evidence="3" id="KW-1185">Reference proteome</keyword>
<accession>A0AA35W4L8</accession>
<comment type="caution">
    <text evidence="2">The sequence shown here is derived from an EMBL/GenBank/DDBJ whole genome shotgun (WGS) entry which is preliminary data.</text>
</comment>
<feature type="domain" description="PiggyBac transposable element-derived protein" evidence="1">
    <location>
        <begin position="9"/>
        <end position="218"/>
    </location>
</feature>
<dbReference type="PANTHER" id="PTHR46599">
    <property type="entry name" value="PIGGYBAC TRANSPOSABLE ELEMENT-DERIVED PROTEIN 4"/>
    <property type="match status" value="1"/>
</dbReference>
<evidence type="ECO:0000313" key="3">
    <source>
        <dbReference type="Proteomes" id="UP001174909"/>
    </source>
</evidence>
<gene>
    <name evidence="2" type="ORF">GBAR_LOCUS5502</name>
</gene>
<dbReference type="Proteomes" id="UP001174909">
    <property type="component" value="Unassembled WGS sequence"/>
</dbReference>